<comment type="caution">
    <text evidence="2">The sequence shown here is derived from an EMBL/GenBank/DDBJ whole genome shotgun (WGS) entry which is preliminary data.</text>
</comment>
<evidence type="ECO:0000313" key="2">
    <source>
        <dbReference type="EMBL" id="CAE8648311.1"/>
    </source>
</evidence>
<gene>
    <name evidence="2" type="ORF">PGLA2088_LOCUS6457</name>
</gene>
<sequence>SICVGGQLMALARPTRRTRPAAELPTSLKMTSLKNAKNCFGTSRSPSASPATSSSSSRRSGRLRRSSAGFSAGCVAAVRQLPGSWQAIHVDPRGTAAWNALLAGAKRWWFFPPRPNNDPHLPEFLEAIGASRPEAPEPPLLWWRSRAKADAGARLSTEWGMLEAL</sequence>
<feature type="non-terminal residue" evidence="2">
    <location>
        <position position="1"/>
    </location>
</feature>
<feature type="region of interest" description="Disordered" evidence="1">
    <location>
        <begin position="39"/>
        <end position="68"/>
    </location>
</feature>
<dbReference type="Proteomes" id="UP000626109">
    <property type="component" value="Unassembled WGS sequence"/>
</dbReference>
<name>A0A813ICW4_POLGL</name>
<reference evidence="2" key="1">
    <citation type="submission" date="2021-02" db="EMBL/GenBank/DDBJ databases">
        <authorList>
            <person name="Dougan E. K."/>
            <person name="Rhodes N."/>
            <person name="Thang M."/>
            <person name="Chan C."/>
        </authorList>
    </citation>
    <scope>NUCLEOTIDE SEQUENCE</scope>
</reference>
<dbReference type="Gene3D" id="2.60.120.650">
    <property type="entry name" value="Cupin"/>
    <property type="match status" value="1"/>
</dbReference>
<feature type="non-terminal residue" evidence="2">
    <location>
        <position position="165"/>
    </location>
</feature>
<protein>
    <submittedName>
        <fullName evidence="2">Uncharacterized protein</fullName>
    </submittedName>
</protein>
<dbReference type="SUPFAM" id="SSF51197">
    <property type="entry name" value="Clavaminate synthase-like"/>
    <property type="match status" value="1"/>
</dbReference>
<dbReference type="AlphaFoldDB" id="A0A813ICW4"/>
<organism evidence="2 3">
    <name type="scientific">Polarella glacialis</name>
    <name type="common">Dinoflagellate</name>
    <dbReference type="NCBI Taxonomy" id="89957"/>
    <lineage>
        <taxon>Eukaryota</taxon>
        <taxon>Sar</taxon>
        <taxon>Alveolata</taxon>
        <taxon>Dinophyceae</taxon>
        <taxon>Suessiales</taxon>
        <taxon>Suessiaceae</taxon>
        <taxon>Polarella</taxon>
    </lineage>
</organism>
<evidence type="ECO:0000256" key="1">
    <source>
        <dbReference type="SAM" id="MobiDB-lite"/>
    </source>
</evidence>
<feature type="compositionally biased region" description="Low complexity" evidence="1">
    <location>
        <begin position="41"/>
        <end position="58"/>
    </location>
</feature>
<dbReference type="EMBL" id="CAJNNW010006440">
    <property type="protein sequence ID" value="CAE8648311.1"/>
    <property type="molecule type" value="Genomic_DNA"/>
</dbReference>
<evidence type="ECO:0000313" key="3">
    <source>
        <dbReference type="Proteomes" id="UP000626109"/>
    </source>
</evidence>
<accession>A0A813ICW4</accession>
<proteinExistence type="predicted"/>